<reference evidence="2" key="1">
    <citation type="journal article" date="2020" name="Nature">
        <title>Giant virus diversity and host interactions through global metagenomics.</title>
        <authorList>
            <person name="Schulz F."/>
            <person name="Roux S."/>
            <person name="Paez-Espino D."/>
            <person name="Jungbluth S."/>
            <person name="Walsh D.A."/>
            <person name="Denef V.J."/>
            <person name="McMahon K.D."/>
            <person name="Konstantinidis K.T."/>
            <person name="Eloe-Fadrosh E.A."/>
            <person name="Kyrpides N.C."/>
            <person name="Woyke T."/>
        </authorList>
    </citation>
    <scope>NUCLEOTIDE SEQUENCE</scope>
    <source>
        <strain evidence="2">GVMAG-M-3300023184-51</strain>
    </source>
</reference>
<feature type="region of interest" description="Disordered" evidence="1">
    <location>
        <begin position="108"/>
        <end position="137"/>
    </location>
</feature>
<protein>
    <submittedName>
        <fullName evidence="2">Uncharacterized protein</fullName>
    </submittedName>
</protein>
<proteinExistence type="predicted"/>
<dbReference type="AlphaFoldDB" id="A0A6C0I974"/>
<name>A0A6C0I974_9ZZZZ</name>
<organism evidence="2">
    <name type="scientific">viral metagenome</name>
    <dbReference type="NCBI Taxonomy" id="1070528"/>
    <lineage>
        <taxon>unclassified sequences</taxon>
        <taxon>metagenomes</taxon>
        <taxon>organismal metagenomes</taxon>
    </lineage>
</organism>
<evidence type="ECO:0000256" key="1">
    <source>
        <dbReference type="SAM" id="MobiDB-lite"/>
    </source>
</evidence>
<accession>A0A6C0I974</accession>
<evidence type="ECO:0000313" key="2">
    <source>
        <dbReference type="EMBL" id="QHT88955.1"/>
    </source>
</evidence>
<dbReference type="EMBL" id="MN740128">
    <property type="protein sequence ID" value="QHT88955.1"/>
    <property type="molecule type" value="Genomic_DNA"/>
</dbReference>
<sequence length="311" mass="34362">MFQQSAIINNFNATGVKETPLIYRYRGGYNNLSANDPASQYQRQKIIQNTVRVPTSLFTMNLGALNVYERPNLVYKVVDVAGSNYIVSPGVNWNQMSDRKDPHVQVVKTGSGSGYGASSTKRTITRNRPGAMSPGGAGVDIKHNSYDRYLNRLKGKKPIRRGVIPPEFGTPDIPFNRAYPIYGGKVMKTSIVNGCNCPIVSNNDAKLYANSSIQDKIYGVTFKYQILDYVFVKQLGEEKIKAQIIAINNDIYTVKLEDGTIKHVNGESLSIYYECNCDTMTLDMVTLTSFQDPATVIACKLISGLAQGALI</sequence>